<evidence type="ECO:0000313" key="7">
    <source>
        <dbReference type="EMBL" id="KAL3876043.1"/>
    </source>
</evidence>
<reference evidence="7 8" key="1">
    <citation type="submission" date="2024-11" db="EMBL/GenBank/DDBJ databases">
        <title>Chromosome-level genome assembly of the freshwater bivalve Anodonta woodiana.</title>
        <authorList>
            <person name="Chen X."/>
        </authorList>
    </citation>
    <scope>NUCLEOTIDE SEQUENCE [LARGE SCALE GENOMIC DNA]</scope>
    <source>
        <strain evidence="7">MN2024</strain>
        <tissue evidence="7">Gills</tissue>
    </source>
</reference>
<name>A0ABD3WTR3_SINWO</name>
<dbReference type="Proteomes" id="UP001634394">
    <property type="component" value="Unassembled WGS sequence"/>
</dbReference>
<feature type="transmembrane region" description="Helical" evidence="5">
    <location>
        <begin position="337"/>
        <end position="357"/>
    </location>
</feature>
<dbReference type="EMBL" id="JBJQND010000005">
    <property type="protein sequence ID" value="KAL3876043.1"/>
    <property type="molecule type" value="Genomic_DNA"/>
</dbReference>
<dbReference type="PANTHER" id="PTHR22950">
    <property type="entry name" value="AMINO ACID TRANSPORTER"/>
    <property type="match status" value="1"/>
</dbReference>
<evidence type="ECO:0000256" key="5">
    <source>
        <dbReference type="SAM" id="Phobius"/>
    </source>
</evidence>
<evidence type="ECO:0000256" key="4">
    <source>
        <dbReference type="ARBA" id="ARBA00023136"/>
    </source>
</evidence>
<feature type="transmembrane region" description="Helical" evidence="5">
    <location>
        <begin position="308"/>
        <end position="325"/>
    </location>
</feature>
<feature type="transmembrane region" description="Helical" evidence="5">
    <location>
        <begin position="554"/>
        <end position="575"/>
    </location>
</feature>
<evidence type="ECO:0000259" key="6">
    <source>
        <dbReference type="Pfam" id="PF01490"/>
    </source>
</evidence>
<feature type="transmembrane region" description="Helical" evidence="5">
    <location>
        <begin position="45"/>
        <end position="65"/>
    </location>
</feature>
<proteinExistence type="predicted"/>
<dbReference type="PANTHER" id="PTHR22950:SF700">
    <property type="entry name" value="AMINO ACID TRANSPORTER TRANSMEMBRANE DOMAIN-CONTAINING PROTEIN"/>
    <property type="match status" value="1"/>
</dbReference>
<feature type="transmembrane region" description="Helical" evidence="5">
    <location>
        <begin position="162"/>
        <end position="183"/>
    </location>
</feature>
<comment type="caution">
    <text evidence="7">The sequence shown here is derived from an EMBL/GenBank/DDBJ whole genome shotgun (WGS) entry which is preliminary data.</text>
</comment>
<feature type="transmembrane region" description="Helical" evidence="5">
    <location>
        <begin position="446"/>
        <end position="479"/>
    </location>
</feature>
<feature type="transmembrane region" description="Helical" evidence="5">
    <location>
        <begin position="532"/>
        <end position="548"/>
    </location>
</feature>
<dbReference type="InterPro" id="IPR013057">
    <property type="entry name" value="AA_transpt_TM"/>
</dbReference>
<evidence type="ECO:0000256" key="2">
    <source>
        <dbReference type="ARBA" id="ARBA00022692"/>
    </source>
</evidence>
<dbReference type="GO" id="GO:0016020">
    <property type="term" value="C:membrane"/>
    <property type="evidence" value="ECO:0007669"/>
    <property type="project" value="UniProtKB-SubCell"/>
</dbReference>
<keyword evidence="8" id="KW-1185">Reference proteome</keyword>
<accession>A0ABD3WTR3</accession>
<keyword evidence="3 5" id="KW-1133">Transmembrane helix</keyword>
<feature type="transmembrane region" description="Helical" evidence="5">
    <location>
        <begin position="21"/>
        <end position="39"/>
    </location>
</feature>
<dbReference type="Pfam" id="PF01490">
    <property type="entry name" value="Aa_trans"/>
    <property type="match status" value="3"/>
</dbReference>
<keyword evidence="4 5" id="KW-0472">Membrane</keyword>
<feature type="transmembrane region" description="Helical" evidence="5">
    <location>
        <begin position="404"/>
        <end position="426"/>
    </location>
</feature>
<feature type="transmembrane region" description="Helical" evidence="5">
    <location>
        <begin position="595"/>
        <end position="615"/>
    </location>
</feature>
<feature type="transmembrane region" description="Helical" evidence="5">
    <location>
        <begin position="369"/>
        <end position="392"/>
    </location>
</feature>
<feature type="domain" description="Amino acid transporter transmembrane" evidence="6">
    <location>
        <begin position="19"/>
        <end position="71"/>
    </location>
</feature>
<feature type="domain" description="Amino acid transporter transmembrane" evidence="6">
    <location>
        <begin position="141"/>
        <end position="194"/>
    </location>
</feature>
<organism evidence="7 8">
    <name type="scientific">Sinanodonta woodiana</name>
    <name type="common">Chinese pond mussel</name>
    <name type="synonym">Anodonta woodiana</name>
    <dbReference type="NCBI Taxonomy" id="1069815"/>
    <lineage>
        <taxon>Eukaryota</taxon>
        <taxon>Metazoa</taxon>
        <taxon>Spiralia</taxon>
        <taxon>Lophotrochozoa</taxon>
        <taxon>Mollusca</taxon>
        <taxon>Bivalvia</taxon>
        <taxon>Autobranchia</taxon>
        <taxon>Heteroconchia</taxon>
        <taxon>Palaeoheterodonta</taxon>
        <taxon>Unionida</taxon>
        <taxon>Unionoidea</taxon>
        <taxon>Unionidae</taxon>
        <taxon>Unioninae</taxon>
        <taxon>Sinanodonta</taxon>
    </lineage>
</organism>
<evidence type="ECO:0000256" key="3">
    <source>
        <dbReference type="ARBA" id="ARBA00022989"/>
    </source>
</evidence>
<evidence type="ECO:0000313" key="8">
    <source>
        <dbReference type="Proteomes" id="UP001634394"/>
    </source>
</evidence>
<protein>
    <recommendedName>
        <fullName evidence="6">Amino acid transporter transmembrane domain-containing protein</fullName>
    </recommendedName>
</protein>
<sequence>MSLTRIRPHIKWYIHLGDFANILKAFIGSNYLGIAFAFLQSGLGLGFVGIVFIASMTAHCCHLIVRTKHHAIRKYLQTQQNHVNEQPRYSSTAHGHCRSRSEYLSPVDDSTGDVSITRSEVHDRKDTISYQIADDEVDTLQKMMKHMTYGDIGRLAFGQTGLAVVNILICLTQFCFCVAYFIFIGNTIYTMFPSQMCAVISDNTTQQCGPVKSLVHDTVFNTDRFNAGSDQYYIHYTHEQVKADLSNTTNLQLETRKLVDNISNANILSLDPRISSKSLQNQVTNTTAPPENSTFISLDKLISSAPDLKLVVIFPLPIFIFFAYVRTVRRLALVSMLANFSILIGCASVFLFLVVGFESSTTYKWINWNGFPIFFGMVTSAFEGIGLIIPIEASMDNNRHNFRLFLYGAIVCLSVLLSTFGCLGYMRFGDNVKQMLNTNIPSSSTVFFAVNICICFGILLTFPLQMFPVIELIELYLFAEGRICGPRRKVNLNVPGEDHKDSEALISRQSPEKSGMVFQHVPDSVPAWKRNILRTFIVLCAAGLAVVFRDSFAYIGAFTGAVGSSMLAYILPCLFHLKICWSDIDLMTKFKDISIVIIGLFASVVSLYTVIISLVHNTSV</sequence>
<keyword evidence="2 5" id="KW-0812">Transmembrane</keyword>
<comment type="subcellular location">
    <subcellularLocation>
        <location evidence="1">Membrane</location>
        <topology evidence="1">Multi-pass membrane protein</topology>
    </subcellularLocation>
</comment>
<gene>
    <name evidence="7" type="ORF">ACJMK2_033929</name>
</gene>
<evidence type="ECO:0000256" key="1">
    <source>
        <dbReference type="ARBA" id="ARBA00004141"/>
    </source>
</evidence>
<dbReference type="AlphaFoldDB" id="A0ABD3WTR3"/>
<feature type="domain" description="Amino acid transporter transmembrane" evidence="6">
    <location>
        <begin position="311"/>
        <end position="612"/>
    </location>
</feature>